<organism evidence="1 2">
    <name type="scientific">Pleuronectes platessa</name>
    <name type="common">European plaice</name>
    <dbReference type="NCBI Taxonomy" id="8262"/>
    <lineage>
        <taxon>Eukaryota</taxon>
        <taxon>Metazoa</taxon>
        <taxon>Chordata</taxon>
        <taxon>Craniata</taxon>
        <taxon>Vertebrata</taxon>
        <taxon>Euteleostomi</taxon>
        <taxon>Actinopterygii</taxon>
        <taxon>Neopterygii</taxon>
        <taxon>Teleostei</taxon>
        <taxon>Neoteleostei</taxon>
        <taxon>Acanthomorphata</taxon>
        <taxon>Carangaria</taxon>
        <taxon>Pleuronectiformes</taxon>
        <taxon>Pleuronectoidei</taxon>
        <taxon>Pleuronectidae</taxon>
        <taxon>Pleuronectes</taxon>
    </lineage>
</organism>
<reference evidence="1" key="1">
    <citation type="submission" date="2020-03" db="EMBL/GenBank/DDBJ databases">
        <authorList>
            <person name="Weist P."/>
        </authorList>
    </citation>
    <scope>NUCLEOTIDE SEQUENCE</scope>
</reference>
<evidence type="ECO:0000313" key="1">
    <source>
        <dbReference type="EMBL" id="CAB1424738.1"/>
    </source>
</evidence>
<protein>
    <submittedName>
        <fullName evidence="1">Uncharacterized protein</fullName>
    </submittedName>
</protein>
<comment type="caution">
    <text evidence="1">The sequence shown here is derived from an EMBL/GenBank/DDBJ whole genome shotgun (WGS) entry which is preliminary data.</text>
</comment>
<feature type="non-terminal residue" evidence="1">
    <location>
        <position position="1"/>
    </location>
</feature>
<proteinExistence type="predicted"/>
<accession>A0A9N7U7B7</accession>
<dbReference type="EMBL" id="CADEAL010000751">
    <property type="protein sequence ID" value="CAB1424738.1"/>
    <property type="molecule type" value="Genomic_DNA"/>
</dbReference>
<name>A0A9N7U7B7_PLEPL</name>
<keyword evidence="2" id="KW-1185">Reference proteome</keyword>
<dbReference type="AlphaFoldDB" id="A0A9N7U7B7"/>
<dbReference type="Proteomes" id="UP001153269">
    <property type="component" value="Unassembled WGS sequence"/>
</dbReference>
<gene>
    <name evidence="1" type="ORF">PLEPLA_LOCUS12666</name>
</gene>
<sequence length="213" mass="23955">IRVAKRSPSWSLLQDDFGCCPPDDQLRGPGHVASTEHLPAFSLQRFRRCIGSRGPRKSSMQSDVLDIGTREGGCASLGLARGWFLRVGERLMECYSRANTMSRQTVVDHEGKMLHALECLFLLSVAVNYFAQESTTPVLRSVLPHFMLAPARRIGPAYRPIDQKSTALEQLRQELANSIHIIKFRTSNLRVTSREELNIDGEYYINISIITPP</sequence>
<evidence type="ECO:0000313" key="2">
    <source>
        <dbReference type="Proteomes" id="UP001153269"/>
    </source>
</evidence>